<feature type="signal peptide" evidence="2">
    <location>
        <begin position="1"/>
        <end position="22"/>
    </location>
</feature>
<evidence type="ECO:0000313" key="5">
    <source>
        <dbReference type="Proteomes" id="UP001499967"/>
    </source>
</evidence>
<dbReference type="Pfam" id="PF14016">
    <property type="entry name" value="DUF4232"/>
    <property type="match status" value="1"/>
</dbReference>
<dbReference type="Proteomes" id="UP001499967">
    <property type="component" value="Unassembled WGS sequence"/>
</dbReference>
<evidence type="ECO:0000313" key="4">
    <source>
        <dbReference type="EMBL" id="GAA0924430.1"/>
    </source>
</evidence>
<proteinExistence type="predicted"/>
<feature type="domain" description="DUF4232" evidence="3">
    <location>
        <begin position="55"/>
        <end position="165"/>
    </location>
</feature>
<protein>
    <recommendedName>
        <fullName evidence="3">DUF4232 domain-containing protein</fullName>
    </recommendedName>
</protein>
<evidence type="ECO:0000256" key="2">
    <source>
        <dbReference type="SAM" id="SignalP"/>
    </source>
</evidence>
<dbReference type="EMBL" id="BAAAHP010000023">
    <property type="protein sequence ID" value="GAA0924430.1"/>
    <property type="molecule type" value="Genomic_DNA"/>
</dbReference>
<sequence>MIRPTTAARAAAVALAAVAALAGCQSAPTAPAAQPPAAALTAPAPADDPAQAPRCTLDQLTPSLGRTTGEAGQRHTTVVWTNTSTTACLMHGFGGVDLEGPDDPMGPTYSLRRTSASPESFSVEPGQAAHFVITWLPPQDGPGWTPTGMLVTPPDETRSAHLDWPGGAVLRQDGATHPGTYFGPVAPGAEG</sequence>
<comment type="caution">
    <text evidence="4">The sequence shown here is derived from an EMBL/GenBank/DDBJ whole genome shotgun (WGS) entry which is preliminary data.</text>
</comment>
<accession>A0ABP3ZMC9</accession>
<dbReference type="PROSITE" id="PS51257">
    <property type="entry name" value="PROKAR_LIPOPROTEIN"/>
    <property type="match status" value="1"/>
</dbReference>
<keyword evidence="2" id="KW-0732">Signal</keyword>
<feature type="chain" id="PRO_5045471808" description="DUF4232 domain-containing protein" evidence="2">
    <location>
        <begin position="23"/>
        <end position="191"/>
    </location>
</feature>
<gene>
    <name evidence="4" type="ORF">GCM10009559_08900</name>
</gene>
<organism evidence="4 5">
    <name type="scientific">Pseudonocardia zijingensis</name>
    <dbReference type="NCBI Taxonomy" id="153376"/>
    <lineage>
        <taxon>Bacteria</taxon>
        <taxon>Bacillati</taxon>
        <taxon>Actinomycetota</taxon>
        <taxon>Actinomycetes</taxon>
        <taxon>Pseudonocardiales</taxon>
        <taxon>Pseudonocardiaceae</taxon>
        <taxon>Pseudonocardia</taxon>
    </lineage>
</organism>
<evidence type="ECO:0000259" key="3">
    <source>
        <dbReference type="Pfam" id="PF14016"/>
    </source>
</evidence>
<feature type="region of interest" description="Disordered" evidence="1">
    <location>
        <begin position="27"/>
        <end position="75"/>
    </location>
</feature>
<keyword evidence="5" id="KW-1185">Reference proteome</keyword>
<reference evidence="5" key="1">
    <citation type="journal article" date="2019" name="Int. J. Syst. Evol. Microbiol.">
        <title>The Global Catalogue of Microorganisms (GCM) 10K type strain sequencing project: providing services to taxonomists for standard genome sequencing and annotation.</title>
        <authorList>
            <consortium name="The Broad Institute Genomics Platform"/>
            <consortium name="The Broad Institute Genome Sequencing Center for Infectious Disease"/>
            <person name="Wu L."/>
            <person name="Ma J."/>
        </authorList>
    </citation>
    <scope>NUCLEOTIDE SEQUENCE [LARGE SCALE GENOMIC DNA]</scope>
    <source>
        <strain evidence="5">JCM 11117</strain>
    </source>
</reference>
<evidence type="ECO:0000256" key="1">
    <source>
        <dbReference type="SAM" id="MobiDB-lite"/>
    </source>
</evidence>
<feature type="compositionally biased region" description="Low complexity" evidence="1">
    <location>
        <begin position="27"/>
        <end position="53"/>
    </location>
</feature>
<name>A0ABP3ZMC9_9PSEU</name>
<dbReference type="InterPro" id="IPR025326">
    <property type="entry name" value="DUF4232"/>
</dbReference>